<name>A0A0L1KDS6_9SPHN</name>
<protein>
    <submittedName>
        <fullName evidence="1">Peptidase s10</fullName>
    </submittedName>
</protein>
<evidence type="ECO:0000313" key="2">
    <source>
        <dbReference type="Proteomes" id="UP000037446"/>
    </source>
</evidence>
<organism evidence="1 2">
    <name type="scientific">Qipengyuania citrea LAMA 915</name>
    <dbReference type="NCBI Taxonomy" id="1306953"/>
    <lineage>
        <taxon>Bacteria</taxon>
        <taxon>Pseudomonadati</taxon>
        <taxon>Pseudomonadota</taxon>
        <taxon>Alphaproteobacteria</taxon>
        <taxon>Sphingomonadales</taxon>
        <taxon>Erythrobacteraceae</taxon>
        <taxon>Qipengyuania</taxon>
    </lineage>
</organism>
<comment type="caution">
    <text evidence="1">The sequence shown here is derived from an EMBL/GenBank/DDBJ whole genome shotgun (WGS) entry which is preliminary data.</text>
</comment>
<accession>A0A0L1KDS6</accession>
<gene>
    <name evidence="1" type="ORF">J121_1992</name>
</gene>
<dbReference type="EMBL" id="JYNE01000024">
    <property type="protein sequence ID" value="KNH02081.1"/>
    <property type="molecule type" value="Genomic_DNA"/>
</dbReference>
<proteinExistence type="predicted"/>
<dbReference type="AlphaFoldDB" id="A0A0L1KDS6"/>
<evidence type="ECO:0000313" key="1">
    <source>
        <dbReference type="EMBL" id="KNH02081.1"/>
    </source>
</evidence>
<dbReference type="Proteomes" id="UP000037446">
    <property type="component" value="Unassembled WGS sequence"/>
</dbReference>
<reference evidence="1" key="1">
    <citation type="submission" date="2015-02" db="EMBL/GenBank/DDBJ databases">
        <authorList>
            <person name="Chooi Y.-H."/>
        </authorList>
    </citation>
    <scope>NUCLEOTIDE SEQUENCE [LARGE SCALE GENOMIC DNA]</scope>
    <source>
        <strain evidence="1">LAMA 915</strain>
    </source>
</reference>
<sequence>MLERSHIRFNARNSPVIFHADQERATFMVEKTRYCLHDNLLQAPVYALFASVPTHRRLELDMLSFAPGNEQR</sequence>